<feature type="chain" id="PRO_5035191325" evidence="1">
    <location>
        <begin position="16"/>
        <end position="418"/>
    </location>
</feature>
<dbReference type="EMBL" id="CAKKNE010000006">
    <property type="protein sequence ID" value="CAH0379774.1"/>
    <property type="molecule type" value="Genomic_DNA"/>
</dbReference>
<evidence type="ECO:0000313" key="2">
    <source>
        <dbReference type="EMBL" id="CAH0379774.1"/>
    </source>
</evidence>
<protein>
    <submittedName>
        <fullName evidence="2">Uncharacterized protein</fullName>
    </submittedName>
</protein>
<name>A0A8J2X4Z7_9STRA</name>
<evidence type="ECO:0000256" key="1">
    <source>
        <dbReference type="SAM" id="SignalP"/>
    </source>
</evidence>
<keyword evidence="3" id="KW-1185">Reference proteome</keyword>
<dbReference type="Proteomes" id="UP000789595">
    <property type="component" value="Unassembled WGS sequence"/>
</dbReference>
<comment type="caution">
    <text evidence="2">The sequence shown here is derived from an EMBL/GenBank/DDBJ whole genome shotgun (WGS) entry which is preliminary data.</text>
</comment>
<gene>
    <name evidence="2" type="ORF">PECAL_6P14120</name>
</gene>
<evidence type="ECO:0000313" key="3">
    <source>
        <dbReference type="Proteomes" id="UP000789595"/>
    </source>
</evidence>
<keyword evidence="1" id="KW-0732">Signal</keyword>
<proteinExistence type="predicted"/>
<accession>A0A8J2X4Z7</accession>
<organism evidence="2 3">
    <name type="scientific">Pelagomonas calceolata</name>
    <dbReference type="NCBI Taxonomy" id="35677"/>
    <lineage>
        <taxon>Eukaryota</taxon>
        <taxon>Sar</taxon>
        <taxon>Stramenopiles</taxon>
        <taxon>Ochrophyta</taxon>
        <taxon>Pelagophyceae</taxon>
        <taxon>Pelagomonadales</taxon>
        <taxon>Pelagomonadaceae</taxon>
        <taxon>Pelagomonas</taxon>
    </lineage>
</organism>
<feature type="signal peptide" evidence="1">
    <location>
        <begin position="1"/>
        <end position="15"/>
    </location>
</feature>
<sequence>MKRLVLAAVLHVAATNNCERATDLKPEHICRAPTNPDALRSAIPDDADALPLKSSAPPSLNVIQGNVAKQKARLLRKANTEGAPLVWVLDDYVGIGNALDAYVRAVIEARHRRRSLIIKSPILRNLCRIVGVACDGLVGAKRDDLSRNERMCLASSHQAESEHCVYYTTFGWRNGKYPPDYDLSLYDGRLTAARRAILREFLPRREHGELLKRFLPILERAFVGASVEEAIAPTQRYAVALHLRTLDFIEGIDLRKNATDAAAFDWLQTRKARFKWTCLVRRLRALGLGCSPNQKVFLAADSAPVKRAFARAIEEAFGSTVKCEYFDGIEPPKYNVWFAKTPTFNDWLSLTTTVCDWLALANSRLVIGVKGTTSVQHLPSSFARTASIISGANFDDLAGLERDQRSVTCCAWYDHRDW</sequence>
<dbReference type="AlphaFoldDB" id="A0A8J2X4Z7"/>
<reference evidence="2" key="1">
    <citation type="submission" date="2021-11" db="EMBL/GenBank/DDBJ databases">
        <authorList>
            <consortium name="Genoscope - CEA"/>
            <person name="William W."/>
        </authorList>
    </citation>
    <scope>NUCLEOTIDE SEQUENCE</scope>
</reference>